<comment type="caution">
    <text evidence="8">The sequence shown here is derived from an EMBL/GenBank/DDBJ whole genome shotgun (WGS) entry which is preliminary data.</text>
</comment>
<keyword evidence="5 6" id="KW-0472">Membrane</keyword>
<keyword evidence="9" id="KW-1185">Reference proteome</keyword>
<evidence type="ECO:0000256" key="1">
    <source>
        <dbReference type="ARBA" id="ARBA00004651"/>
    </source>
</evidence>
<dbReference type="PANTHER" id="PTHR43478">
    <property type="entry name" value="NA+/H+ ANTIPORTER-RELATED"/>
    <property type="match status" value="1"/>
</dbReference>
<feature type="transmembrane region" description="Helical" evidence="6">
    <location>
        <begin position="69"/>
        <end position="90"/>
    </location>
</feature>
<feature type="transmembrane region" description="Helical" evidence="6">
    <location>
        <begin position="450"/>
        <end position="469"/>
    </location>
</feature>
<evidence type="ECO:0000256" key="2">
    <source>
        <dbReference type="ARBA" id="ARBA00022475"/>
    </source>
</evidence>
<feature type="transmembrane region" description="Helical" evidence="6">
    <location>
        <begin position="191"/>
        <end position="210"/>
    </location>
</feature>
<organism evidence="8 9">
    <name type="scientific">Gaopeijia maritima</name>
    <dbReference type="NCBI Taxonomy" id="3119007"/>
    <lineage>
        <taxon>Bacteria</taxon>
        <taxon>Pseudomonadati</taxon>
        <taxon>Gemmatimonadota</taxon>
        <taxon>Longimicrobiia</taxon>
        <taxon>Gaopeijiales</taxon>
        <taxon>Gaopeijiaceae</taxon>
        <taxon>Gaopeijia</taxon>
    </lineage>
</organism>
<evidence type="ECO:0000256" key="4">
    <source>
        <dbReference type="ARBA" id="ARBA00022989"/>
    </source>
</evidence>
<comment type="subcellular location">
    <subcellularLocation>
        <location evidence="1">Cell membrane</location>
        <topology evidence="1">Multi-pass membrane protein</topology>
    </subcellularLocation>
</comment>
<feature type="transmembrane region" description="Helical" evidence="6">
    <location>
        <begin position="353"/>
        <end position="379"/>
    </location>
</feature>
<dbReference type="Pfam" id="PF03553">
    <property type="entry name" value="Na_H_antiporter"/>
    <property type="match status" value="1"/>
</dbReference>
<feature type="transmembrane region" description="Helical" evidence="6">
    <location>
        <begin position="290"/>
        <end position="308"/>
    </location>
</feature>
<feature type="transmembrane region" description="Helical" evidence="6">
    <location>
        <begin position="259"/>
        <end position="278"/>
    </location>
</feature>
<dbReference type="Proteomes" id="UP001484239">
    <property type="component" value="Unassembled WGS sequence"/>
</dbReference>
<evidence type="ECO:0000256" key="3">
    <source>
        <dbReference type="ARBA" id="ARBA00022692"/>
    </source>
</evidence>
<dbReference type="EMBL" id="JBBHLI010000009">
    <property type="protein sequence ID" value="MEK9502176.1"/>
    <property type="molecule type" value="Genomic_DNA"/>
</dbReference>
<name>A0ABU9ECC7_9BACT</name>
<feature type="transmembrane region" description="Helical" evidence="6">
    <location>
        <begin position="391"/>
        <end position="412"/>
    </location>
</feature>
<evidence type="ECO:0000313" key="9">
    <source>
        <dbReference type="Proteomes" id="UP001484239"/>
    </source>
</evidence>
<dbReference type="PANTHER" id="PTHR43478:SF1">
    <property type="entry name" value="NA+_H+ ANTIPORTER NHAC-LIKE C-TERMINAL DOMAIN-CONTAINING PROTEIN"/>
    <property type="match status" value="1"/>
</dbReference>
<keyword evidence="2" id="KW-1003">Cell membrane</keyword>
<accession>A0ABU9ECC7</accession>
<sequence length="471" mass="48909">MTSDPTWISLLPPLLAIVLAIGTRQVYLSLAGGIWLGWTIMNGWNPLVGLAASVDALVDVFVDPGETRVLLFTLVIGALIATIESSGGVQGFTRWLEARDRVQTGRGARLLAVITGMIIFIESNITVLVAGSVARPLFDRYRISREKLAYLIDSTSAPICILIPLNAWGAYNLGILEGLGVDDALMVFVESIALNFYALAAVGLALFTAWSGWSPGAMKKAEERTRGGELLWPDATPLIDEGVLAPELAEGVEPRARNMIVPITVMVLAMPLGLWITGDGVITDGDGSTSVLWAVLLGLAAAWALLRTQGAASVDTLVRTGLKGAGGLVPLALILLLSLGIKDVASAMGTGPYVAQVTAGVIPPVIFLPLVFLVAAGIAFSTGTSWGTFGIMLPIAVPAAEALGLPLAPFVAASLSGGIFGDHCSPISDTTIISSMAAATDHIDHVRTQLPYALTGGAIAVVAFALVGATL</sequence>
<evidence type="ECO:0000256" key="5">
    <source>
        <dbReference type="ARBA" id="ARBA00023136"/>
    </source>
</evidence>
<dbReference type="RefSeq" id="WP_405287339.1">
    <property type="nucleotide sequence ID" value="NZ_JBBHLI010000009.1"/>
</dbReference>
<dbReference type="InterPro" id="IPR018461">
    <property type="entry name" value="Na/H_Antiport_NhaC-like_C"/>
</dbReference>
<gene>
    <name evidence="8" type="ORF">WI372_14380</name>
</gene>
<evidence type="ECO:0000256" key="6">
    <source>
        <dbReference type="SAM" id="Phobius"/>
    </source>
</evidence>
<keyword evidence="4 6" id="KW-1133">Transmembrane helix</keyword>
<evidence type="ECO:0000259" key="7">
    <source>
        <dbReference type="Pfam" id="PF03553"/>
    </source>
</evidence>
<proteinExistence type="predicted"/>
<feature type="transmembrane region" description="Helical" evidence="6">
    <location>
        <begin position="110"/>
        <end position="138"/>
    </location>
</feature>
<keyword evidence="3 6" id="KW-0812">Transmembrane</keyword>
<feature type="domain" description="Na+/H+ antiporter NhaC-like C-terminal" evidence="7">
    <location>
        <begin position="184"/>
        <end position="468"/>
    </location>
</feature>
<protein>
    <submittedName>
        <fullName evidence="8">Na+/H+ antiporter NhaC family protein</fullName>
    </submittedName>
</protein>
<reference evidence="8 9" key="1">
    <citation type="submission" date="2024-02" db="EMBL/GenBank/DDBJ databases">
        <title>A novel Gemmatimonadota bacterium.</title>
        <authorList>
            <person name="Du Z.-J."/>
            <person name="Ye Y.-Q."/>
        </authorList>
    </citation>
    <scope>NUCLEOTIDE SEQUENCE [LARGE SCALE GENOMIC DNA]</scope>
    <source>
        <strain evidence="8 9">DH-20</strain>
    </source>
</reference>
<evidence type="ECO:0000313" key="8">
    <source>
        <dbReference type="EMBL" id="MEK9502176.1"/>
    </source>
</evidence>
<feature type="transmembrane region" description="Helical" evidence="6">
    <location>
        <begin position="320"/>
        <end position="341"/>
    </location>
</feature>